<dbReference type="Pfam" id="PF23028">
    <property type="entry name" value="YbjQ_3"/>
    <property type="match status" value="1"/>
</dbReference>
<name>A0A261XWK3_9FUNG</name>
<dbReference type="GO" id="GO:0010828">
    <property type="term" value="P:positive regulation of D-glucose transmembrane transport"/>
    <property type="evidence" value="ECO:0007669"/>
    <property type="project" value="TreeGrafter"/>
</dbReference>
<feature type="region of interest" description="Disordered" evidence="2">
    <location>
        <begin position="696"/>
        <end position="725"/>
    </location>
</feature>
<dbReference type="AlphaFoldDB" id="A0A261XWK3"/>
<evidence type="ECO:0000256" key="1">
    <source>
        <dbReference type="SAM" id="Coils"/>
    </source>
</evidence>
<keyword evidence="1" id="KW-0175">Coiled coil</keyword>
<dbReference type="GO" id="GO:0031340">
    <property type="term" value="P:positive regulation of vesicle fusion"/>
    <property type="evidence" value="ECO:0007669"/>
    <property type="project" value="TreeGrafter"/>
</dbReference>
<gene>
    <name evidence="4" type="ORF">BZG36_05105</name>
</gene>
<feature type="compositionally biased region" description="Acidic residues" evidence="2">
    <location>
        <begin position="698"/>
        <end position="707"/>
    </location>
</feature>
<accession>A0A261XWK3</accession>
<dbReference type="PRINTS" id="PR00360">
    <property type="entry name" value="C2DOMAIN"/>
</dbReference>
<dbReference type="Gene3D" id="2.60.40.150">
    <property type="entry name" value="C2 domain"/>
    <property type="match status" value="1"/>
</dbReference>
<dbReference type="PROSITE" id="PS50004">
    <property type="entry name" value="C2"/>
    <property type="match status" value="1"/>
</dbReference>
<dbReference type="InterPro" id="IPR000008">
    <property type="entry name" value="C2_dom"/>
</dbReference>
<dbReference type="SUPFAM" id="SSF49562">
    <property type="entry name" value="C2 domain (Calcium/lipid-binding domain, CaLB)"/>
    <property type="match status" value="1"/>
</dbReference>
<keyword evidence="5" id="KW-1185">Reference proteome</keyword>
<dbReference type="InterPro" id="IPR057815">
    <property type="entry name" value="C2CD5_C"/>
</dbReference>
<feature type="domain" description="C2" evidence="3">
    <location>
        <begin position="1"/>
        <end position="109"/>
    </location>
</feature>
<dbReference type="InterPro" id="IPR037785">
    <property type="entry name" value="C2_C2CD5"/>
</dbReference>
<dbReference type="CDD" id="cd08688">
    <property type="entry name" value="C2_KIAA0528-like"/>
    <property type="match status" value="1"/>
</dbReference>
<dbReference type="GO" id="GO:0005886">
    <property type="term" value="C:plasma membrane"/>
    <property type="evidence" value="ECO:0007669"/>
    <property type="project" value="TreeGrafter"/>
</dbReference>
<feature type="compositionally biased region" description="Polar residues" evidence="2">
    <location>
        <begin position="465"/>
        <end position="475"/>
    </location>
</feature>
<dbReference type="EMBL" id="MVBO01000130">
    <property type="protein sequence ID" value="OZJ02721.1"/>
    <property type="molecule type" value="Genomic_DNA"/>
</dbReference>
<organism evidence="4 5">
    <name type="scientific">Bifiguratus adelaidae</name>
    <dbReference type="NCBI Taxonomy" id="1938954"/>
    <lineage>
        <taxon>Eukaryota</taxon>
        <taxon>Fungi</taxon>
        <taxon>Fungi incertae sedis</taxon>
        <taxon>Mucoromycota</taxon>
        <taxon>Mucoromycotina</taxon>
        <taxon>Endogonomycetes</taxon>
        <taxon>Endogonales</taxon>
        <taxon>Endogonales incertae sedis</taxon>
        <taxon>Bifiguratus</taxon>
    </lineage>
</organism>
<dbReference type="GO" id="GO:0072659">
    <property type="term" value="P:protein localization to plasma membrane"/>
    <property type="evidence" value="ECO:0007669"/>
    <property type="project" value="TreeGrafter"/>
</dbReference>
<feature type="compositionally biased region" description="Pro residues" evidence="2">
    <location>
        <begin position="324"/>
        <end position="334"/>
    </location>
</feature>
<feature type="compositionally biased region" description="Acidic residues" evidence="2">
    <location>
        <begin position="714"/>
        <end position="725"/>
    </location>
</feature>
<dbReference type="Pfam" id="PF00168">
    <property type="entry name" value="C2"/>
    <property type="match status" value="1"/>
</dbReference>
<feature type="region of interest" description="Disordered" evidence="2">
    <location>
        <begin position="465"/>
        <end position="512"/>
    </location>
</feature>
<evidence type="ECO:0000259" key="3">
    <source>
        <dbReference type="PROSITE" id="PS50004"/>
    </source>
</evidence>
<feature type="region of interest" description="Disordered" evidence="2">
    <location>
        <begin position="253"/>
        <end position="346"/>
    </location>
</feature>
<dbReference type="GO" id="GO:0065002">
    <property type="term" value="P:intracellular protein transmembrane transport"/>
    <property type="evidence" value="ECO:0007669"/>
    <property type="project" value="TreeGrafter"/>
</dbReference>
<dbReference type="GO" id="GO:0005509">
    <property type="term" value="F:calcium ion binding"/>
    <property type="evidence" value="ECO:0007669"/>
    <property type="project" value="TreeGrafter"/>
</dbReference>
<evidence type="ECO:0000313" key="4">
    <source>
        <dbReference type="EMBL" id="OZJ02721.1"/>
    </source>
</evidence>
<sequence>MPCVLKVKINAARDLPVMDRSSELTDAYVEVKFGDFEPQRTGIARKTLNPVWNEDFRFEVSDDADLQNEPLEIRVFDYDRIINDMIGAVILDLNPLLTWASLGQTSGWFPIYDTLREMQGEINASVKLQFFGDVNPFKESSAGVQFFSTGCPPPGFNVTAMFGLVDDLLTEDDPEYHWSDSFRSPRVSNESRQRLFFRLAGNLRRLVGQKVLQLGGNAIVGYKQCFDLENEERSITARAIGTAVKLIPISEYDMSSDTSSDSESKQDTDIASPVSDNDSATPVRAQVSPSKEDSDAVYMVNEMQAKTTSKDDSDSKSSVSSESPPTPLAPIPFPHKPRQSSLDSTTISAANSVQHRRGHDYHLLDEQILTIRDFPQGSVLHLGGIVSARSVKLIEDDEEEVRDTWWDELREEIKSHARSLGCPHVIGYSETTTINDELCVLSANGTAAIIDMSLFTPQMASNADDVSTADSTSIRTGEPMSWTEENNLTHTATRSTVGPTPSEKLRHQQSAAKEEPLRCRMCHIPYSRRSSPFSMGFVRCGCCKNKYVAEMLLATIETPLELETVGSPAFVEAHVCRPKKRKEGETNAGIVSDAVPFIEYDLHRQLLYKLKIQGLNSIFGLKFHLAVGESLIVGYACGTASYLSALPTPPALRIARNIEVVDEEDAKLLQMQQKIMDLSERNRELLDKEFRAQRELADIEEGTDEDGASVNETSSDDSSDDSSELDADQYQHNAIVQVDDDTDEDLIAVLLDPVWAEDFTLCNTDFLPKHVYFAGLQSRYVNKKDDDTSSETSSDPDKLPDDMHLITMVKQTEINASSHHPNRQLASVFRSLYEELRLKLSYFESCVFSGIEYDIQLPNDNDIQIRMTGIALGKVRIEEPQAALSKVDVDADTSRQTDLGNSNMREGWQNGEFKFESPFVRKANGASLVAFRRTFTNKNGNLGRRARPSLPSIGNLLSMTFNTMKLGVPNDKSNLRRNGSIKNNLTASGAKITEQSPSAINLTEANPTTYLSEPPLFVDITPLSHIPGASIDRYLGRLSLHFVKEAHVTHDSFTGGIGSFANQFLMEVQSVARAHIAALGGNAIVGYHVDQTYIEENVKNQGYAILSLSGDVVVATYAHAHSDSDSERANEECTEEQYFASRRSKCGSRMYLDLLPAVGVK</sequence>
<protein>
    <recommendedName>
        <fullName evidence="3">C2 domain-containing protein</fullName>
    </recommendedName>
</protein>
<dbReference type="PANTHER" id="PTHR37412:SF2">
    <property type="entry name" value="C2 DOMAIN-CONTAINING PROTEIN 5"/>
    <property type="match status" value="1"/>
</dbReference>
<dbReference type="GO" id="GO:0005544">
    <property type="term" value="F:calcium-dependent phospholipid binding"/>
    <property type="evidence" value="ECO:0007669"/>
    <property type="project" value="InterPro"/>
</dbReference>
<dbReference type="SMART" id="SM00239">
    <property type="entry name" value="C2"/>
    <property type="match status" value="1"/>
</dbReference>
<evidence type="ECO:0000256" key="2">
    <source>
        <dbReference type="SAM" id="MobiDB-lite"/>
    </source>
</evidence>
<feature type="compositionally biased region" description="Polar residues" evidence="2">
    <location>
        <begin position="483"/>
        <end position="499"/>
    </location>
</feature>
<feature type="coiled-coil region" evidence="1">
    <location>
        <begin position="661"/>
        <end position="688"/>
    </location>
</feature>
<evidence type="ECO:0000313" key="5">
    <source>
        <dbReference type="Proteomes" id="UP000242875"/>
    </source>
</evidence>
<dbReference type="PANTHER" id="PTHR37412">
    <property type="entry name" value="C2 DOMAIN-CONTAINING PROTEIN 5"/>
    <property type="match status" value="1"/>
</dbReference>
<dbReference type="InterPro" id="IPR056430">
    <property type="entry name" value="C2CD5_YbjQ-like_dom"/>
</dbReference>
<dbReference type="GO" id="GO:0090314">
    <property type="term" value="P:positive regulation of protein targeting to membrane"/>
    <property type="evidence" value="ECO:0007669"/>
    <property type="project" value="TreeGrafter"/>
</dbReference>
<dbReference type="Pfam" id="PF23025">
    <property type="entry name" value="YbjQ_2"/>
    <property type="match status" value="3"/>
</dbReference>
<proteinExistence type="predicted"/>
<dbReference type="Proteomes" id="UP000242875">
    <property type="component" value="Unassembled WGS sequence"/>
</dbReference>
<reference evidence="4 5" key="1">
    <citation type="journal article" date="2017" name="Mycologia">
        <title>Bifiguratus adelaidae, gen. et sp. nov., a new member of Mucoromycotina in endophytic and soil-dwelling habitats.</title>
        <authorList>
            <person name="Torres-Cruz T.J."/>
            <person name="Billingsley Tobias T.L."/>
            <person name="Almatruk M."/>
            <person name="Hesse C."/>
            <person name="Kuske C.R."/>
            <person name="Desiro A."/>
            <person name="Benucci G.M."/>
            <person name="Bonito G."/>
            <person name="Stajich J.E."/>
            <person name="Dunlap C."/>
            <person name="Arnold A.E."/>
            <person name="Porras-Alfaro A."/>
        </authorList>
    </citation>
    <scope>NUCLEOTIDE SEQUENCE [LARGE SCALE GENOMIC DNA]</scope>
    <source>
        <strain evidence="4 5">AZ0501</strain>
    </source>
</reference>
<dbReference type="Pfam" id="PF23128">
    <property type="entry name" value="YbjQ_4"/>
    <property type="match status" value="1"/>
</dbReference>
<dbReference type="InterPro" id="IPR035892">
    <property type="entry name" value="C2_domain_sf"/>
</dbReference>
<dbReference type="InterPro" id="IPR056431">
    <property type="entry name" value="C2CD5_YbjQ-rel_dom"/>
</dbReference>
<comment type="caution">
    <text evidence="4">The sequence shown here is derived from an EMBL/GenBank/DDBJ whole genome shotgun (WGS) entry which is preliminary data.</text>
</comment>
<dbReference type="InterPro" id="IPR038983">
    <property type="entry name" value="C2CD5"/>
</dbReference>
<dbReference type="OrthoDB" id="419768at2759"/>